<accession>A0A368R0U8</accession>
<evidence type="ECO:0000256" key="1">
    <source>
        <dbReference type="SAM" id="MobiDB-lite"/>
    </source>
</evidence>
<dbReference type="EMBL" id="CM003532">
    <property type="protein sequence ID" value="RCV23815.1"/>
    <property type="molecule type" value="Genomic_DNA"/>
</dbReference>
<organism evidence="2">
    <name type="scientific">Setaria italica</name>
    <name type="common">Foxtail millet</name>
    <name type="synonym">Panicum italicum</name>
    <dbReference type="NCBI Taxonomy" id="4555"/>
    <lineage>
        <taxon>Eukaryota</taxon>
        <taxon>Viridiplantae</taxon>
        <taxon>Streptophyta</taxon>
        <taxon>Embryophyta</taxon>
        <taxon>Tracheophyta</taxon>
        <taxon>Spermatophyta</taxon>
        <taxon>Magnoliopsida</taxon>
        <taxon>Liliopsida</taxon>
        <taxon>Poales</taxon>
        <taxon>Poaceae</taxon>
        <taxon>PACMAD clade</taxon>
        <taxon>Panicoideae</taxon>
        <taxon>Panicodae</taxon>
        <taxon>Paniceae</taxon>
        <taxon>Cenchrinae</taxon>
        <taxon>Setaria</taxon>
    </lineage>
</organism>
<name>A0A368R0U8_SETIT</name>
<protein>
    <submittedName>
        <fullName evidence="2">Uncharacterized protein</fullName>
    </submittedName>
</protein>
<gene>
    <name evidence="2" type="ORF">SETIT_5G034600v2</name>
</gene>
<sequence length="110" mass="12541">MRDFDADWIDSFQKPEPVYPSPDAMQNHPTRGAIRVARHCLPTSPFSANHLGNSNLKVGCLCLYSVFTSSSVFFFFSSNAQEPKWLYCTPMPNELGQKYRTHHQKLSICV</sequence>
<reference evidence="2" key="1">
    <citation type="journal article" date="2012" name="Nat. Biotechnol.">
        <title>Reference genome sequence of the model plant Setaria.</title>
        <authorList>
            <person name="Bennetzen J.L."/>
            <person name="Schmutz J."/>
            <person name="Wang H."/>
            <person name="Percifield R."/>
            <person name="Hawkins J."/>
            <person name="Pontaroli A.C."/>
            <person name="Estep M."/>
            <person name="Feng L."/>
            <person name="Vaughn J.N."/>
            <person name="Grimwood J."/>
            <person name="Jenkins J."/>
            <person name="Barry K."/>
            <person name="Lindquist E."/>
            <person name="Hellsten U."/>
            <person name="Deshpande S."/>
            <person name="Wang X."/>
            <person name="Wu X."/>
            <person name="Mitros T."/>
            <person name="Triplett J."/>
            <person name="Yang X."/>
            <person name="Ye C.Y."/>
            <person name="Mauro-Herrera M."/>
            <person name="Wang L."/>
            <person name="Li P."/>
            <person name="Sharma M."/>
            <person name="Sharma R."/>
            <person name="Ronald P.C."/>
            <person name="Panaud O."/>
            <person name="Kellogg E.A."/>
            <person name="Brutnell T.P."/>
            <person name="Doust A.N."/>
            <person name="Tuskan G.A."/>
            <person name="Rokhsar D."/>
            <person name="Devos K.M."/>
        </authorList>
    </citation>
    <scope>NUCLEOTIDE SEQUENCE [LARGE SCALE GENOMIC DNA]</scope>
    <source>
        <strain evidence="2">Yugu1</strain>
    </source>
</reference>
<feature type="region of interest" description="Disordered" evidence="1">
    <location>
        <begin position="1"/>
        <end position="24"/>
    </location>
</feature>
<proteinExistence type="predicted"/>
<dbReference type="AlphaFoldDB" id="A0A368R0U8"/>
<evidence type="ECO:0000313" key="2">
    <source>
        <dbReference type="EMBL" id="RCV23815.1"/>
    </source>
</evidence>
<reference evidence="2" key="2">
    <citation type="submission" date="2015-07" db="EMBL/GenBank/DDBJ databases">
        <authorList>
            <person name="Noorani M."/>
        </authorList>
    </citation>
    <scope>NUCLEOTIDE SEQUENCE</scope>
    <source>
        <strain evidence="2">Yugu1</strain>
    </source>
</reference>